<dbReference type="PANTHER" id="PTHR43038:SF3">
    <property type="entry name" value="ABC TRANSPORTER G FAMILY MEMBER 20 ISOFORM X1"/>
    <property type="match status" value="1"/>
</dbReference>
<dbReference type="EMBL" id="JADIMC010000058">
    <property type="protein sequence ID" value="MBO8476355.1"/>
    <property type="molecule type" value="Genomic_DNA"/>
</dbReference>
<dbReference type="Proteomes" id="UP000823598">
    <property type="component" value="Unassembled WGS sequence"/>
</dbReference>
<dbReference type="InterPro" id="IPR017871">
    <property type="entry name" value="ABC_transporter-like_CS"/>
</dbReference>
<keyword evidence="2 4" id="KW-0067">ATP-binding</keyword>
<dbReference type="SMART" id="SM00382">
    <property type="entry name" value="AAA"/>
    <property type="match status" value="1"/>
</dbReference>
<dbReference type="InterPro" id="IPR027417">
    <property type="entry name" value="P-loop_NTPase"/>
</dbReference>
<dbReference type="InterPro" id="IPR003593">
    <property type="entry name" value="AAA+_ATPase"/>
</dbReference>
<proteinExistence type="predicted"/>
<dbReference type="InterPro" id="IPR003439">
    <property type="entry name" value="ABC_transporter-like_ATP-bd"/>
</dbReference>
<reference evidence="4" key="1">
    <citation type="submission" date="2020-10" db="EMBL/GenBank/DDBJ databases">
        <authorList>
            <person name="Gilroy R."/>
        </authorList>
    </citation>
    <scope>NUCLEOTIDE SEQUENCE</scope>
    <source>
        <strain evidence="4">6919</strain>
    </source>
</reference>
<comment type="caution">
    <text evidence="4">The sequence shown here is derived from an EMBL/GenBank/DDBJ whole genome shotgun (WGS) entry which is preliminary data.</text>
</comment>
<dbReference type="PROSITE" id="PS50893">
    <property type="entry name" value="ABC_TRANSPORTER_2"/>
    <property type="match status" value="1"/>
</dbReference>
<dbReference type="GO" id="GO:0016887">
    <property type="term" value="F:ATP hydrolysis activity"/>
    <property type="evidence" value="ECO:0007669"/>
    <property type="project" value="InterPro"/>
</dbReference>
<evidence type="ECO:0000259" key="3">
    <source>
        <dbReference type="PROSITE" id="PS50893"/>
    </source>
</evidence>
<evidence type="ECO:0000313" key="5">
    <source>
        <dbReference type="Proteomes" id="UP000823598"/>
    </source>
</evidence>
<evidence type="ECO:0000313" key="4">
    <source>
        <dbReference type="EMBL" id="MBO8476355.1"/>
    </source>
</evidence>
<dbReference type="AlphaFoldDB" id="A0A9D9IQ53"/>
<keyword evidence="1" id="KW-0547">Nucleotide-binding</keyword>
<dbReference type="Gene3D" id="3.40.50.300">
    <property type="entry name" value="P-loop containing nucleotide triphosphate hydrolases"/>
    <property type="match status" value="1"/>
</dbReference>
<accession>A0A9D9IQ53</accession>
<gene>
    <name evidence="4" type="ORF">IAB88_05115</name>
</gene>
<dbReference type="CDD" id="cd03230">
    <property type="entry name" value="ABC_DR_subfamily_A"/>
    <property type="match status" value="1"/>
</dbReference>
<dbReference type="SUPFAM" id="SSF52540">
    <property type="entry name" value="P-loop containing nucleoside triphosphate hydrolases"/>
    <property type="match status" value="1"/>
</dbReference>
<evidence type="ECO:0000256" key="1">
    <source>
        <dbReference type="ARBA" id="ARBA00022741"/>
    </source>
</evidence>
<dbReference type="PROSITE" id="PS00211">
    <property type="entry name" value="ABC_TRANSPORTER_1"/>
    <property type="match status" value="1"/>
</dbReference>
<dbReference type="Pfam" id="PF00005">
    <property type="entry name" value="ABC_tran"/>
    <property type="match status" value="1"/>
</dbReference>
<dbReference type="GO" id="GO:0005524">
    <property type="term" value="F:ATP binding"/>
    <property type="evidence" value="ECO:0007669"/>
    <property type="project" value="UniProtKB-KW"/>
</dbReference>
<feature type="non-terminal residue" evidence="4">
    <location>
        <position position="273"/>
    </location>
</feature>
<feature type="domain" description="ABC transporter" evidence="3">
    <location>
        <begin position="4"/>
        <end position="231"/>
    </location>
</feature>
<dbReference type="PANTHER" id="PTHR43038">
    <property type="entry name" value="ATP-BINDING CASSETTE, SUB-FAMILY H, MEMBER 1"/>
    <property type="match status" value="1"/>
</dbReference>
<evidence type="ECO:0000256" key="2">
    <source>
        <dbReference type="ARBA" id="ARBA00022840"/>
    </source>
</evidence>
<reference evidence="4" key="2">
    <citation type="journal article" date="2021" name="PeerJ">
        <title>Extensive microbial diversity within the chicken gut microbiome revealed by metagenomics and culture.</title>
        <authorList>
            <person name="Gilroy R."/>
            <person name="Ravi A."/>
            <person name="Getino M."/>
            <person name="Pursley I."/>
            <person name="Horton D.L."/>
            <person name="Alikhan N.F."/>
            <person name="Baker D."/>
            <person name="Gharbi K."/>
            <person name="Hall N."/>
            <person name="Watson M."/>
            <person name="Adriaenssens E.M."/>
            <person name="Foster-Nyarko E."/>
            <person name="Jarju S."/>
            <person name="Secka A."/>
            <person name="Antonio M."/>
            <person name="Oren A."/>
            <person name="Chaudhuri R.R."/>
            <person name="La Ragione R."/>
            <person name="Hildebrand F."/>
            <person name="Pallen M.J."/>
        </authorList>
    </citation>
    <scope>NUCLEOTIDE SEQUENCE</scope>
    <source>
        <strain evidence="4">6919</strain>
    </source>
</reference>
<organism evidence="4 5">
    <name type="scientific">Candidatus Limisoma faecipullorum</name>
    <dbReference type="NCBI Taxonomy" id="2840854"/>
    <lineage>
        <taxon>Bacteria</taxon>
        <taxon>Pseudomonadati</taxon>
        <taxon>Bacteroidota</taxon>
        <taxon>Bacteroidia</taxon>
        <taxon>Bacteroidales</taxon>
        <taxon>Candidatus Limisoma</taxon>
    </lineage>
</organism>
<protein>
    <submittedName>
        <fullName evidence="4">ABC transporter ATP-binding protein</fullName>
    </submittedName>
</protein>
<sequence length="273" mass="30496">MEAVIASNLSKRFGKATALEGVNFTVERNSIFGIIGPDGAGKSTLLRILSTLTVPDSGNVTIDGINVQTGYQILRKRIGYMPETFSLYQDLTVEENLEFYASIFNVDISSNYYVIAPVFRQLEPFRRRRAGKLSGGMKQKLALSCALIHQPSILLLDEPTRGVDPVSRKEFWDILAGIKAKGITIVLSTSYMDEASLCDRIGFFDHGKFLLTGTPQEIIDGYGNKIYSIECCDKYAVLLTARQWKFTESCYINGDTLHITFTDGNTEMFKEHI</sequence>
<name>A0A9D9IQ53_9BACT</name>